<dbReference type="RefSeq" id="WP_310734837.1">
    <property type="nucleotide sequence ID" value="NZ_JAAOZB010000001.1"/>
</dbReference>
<feature type="transmembrane region" description="Helical" evidence="1">
    <location>
        <begin position="50"/>
        <end position="70"/>
    </location>
</feature>
<feature type="transmembrane region" description="Helical" evidence="1">
    <location>
        <begin position="205"/>
        <end position="228"/>
    </location>
</feature>
<dbReference type="PANTHER" id="PTHR34853">
    <property type="match status" value="1"/>
</dbReference>
<keyword evidence="3" id="KW-1185">Reference proteome</keyword>
<dbReference type="GO" id="GO:0016042">
    <property type="term" value="P:lipid catabolic process"/>
    <property type="evidence" value="ECO:0007669"/>
    <property type="project" value="InterPro"/>
</dbReference>
<sequence length="620" mass="65374">MTSTAPRARRLRWSALPGLLQAAPARVVVLVGIGVSLLGGLVVFKPLASLVLLGIYVSLSAIASGLVELVSRHPGSVWWRRALATAWIAGGILILVWLGRSIELLPVALAVLLVVAGLASVGDALSPRALSARILALVWGVAQIVFGVLSLSWPDVTLLAVAVLFGVRTIIFGIELIVTGIRGLIEKRRQARTADASPPARSKRVTVWMALGRYALAMLLVVTMVTGWQLNDWLADGAPVVDSFYDPPSDVPDGHGRLIREGDYSGRAPEAGGVRRILYTTEDASGDAAVASAMVIQPTELGTGPHPVVIWNHGTTGIAQGCAPSLSDGTATKWAIPALEEMLARGWVVVAPDYSGQGAAGNFPYLIGLGEARSALDAVLAAGELSDLTLSPSTISAGHSQGGHAALWTTQIAAEYTPGITVVGTAAFAPAADPLDLAERLTSENAGALLTIMMSWVLVPYAETYPEISLSRYVATGARSIVREMSQRCLSEPGLMVSALTALGLSEDSPVRTRDLTVGAFGRRLAENVPTGPWESPMFFAWGSQDDVIPPAAQRTFTDALCEEGELVRTREVSDRGHQDILQPGSDALQPFMRWADAAMTSTPAQIELATPYSLVGCLP</sequence>
<evidence type="ECO:0000313" key="2">
    <source>
        <dbReference type="EMBL" id="MBA8816503.1"/>
    </source>
</evidence>
<feature type="transmembrane region" description="Helical" evidence="1">
    <location>
        <begin position="20"/>
        <end position="44"/>
    </location>
</feature>
<gene>
    <name evidence="2" type="ORF">FHX48_001576</name>
</gene>
<dbReference type="GO" id="GO:0004806">
    <property type="term" value="F:triacylglycerol lipase activity"/>
    <property type="evidence" value="ECO:0007669"/>
    <property type="project" value="InterPro"/>
</dbReference>
<dbReference type="Pfam" id="PF03729">
    <property type="entry name" value="DUF308"/>
    <property type="match status" value="2"/>
</dbReference>
<dbReference type="InterPro" id="IPR029058">
    <property type="entry name" value="AB_hydrolase_fold"/>
</dbReference>
<feature type="transmembrane region" description="Helical" evidence="1">
    <location>
        <begin position="159"/>
        <end position="185"/>
    </location>
</feature>
<keyword evidence="1" id="KW-0812">Transmembrane</keyword>
<feature type="transmembrane region" description="Helical" evidence="1">
    <location>
        <begin position="104"/>
        <end position="122"/>
    </location>
</feature>
<comment type="caution">
    <text evidence="2">The sequence shown here is derived from an EMBL/GenBank/DDBJ whole genome shotgun (WGS) entry which is preliminary data.</text>
</comment>
<dbReference type="AlphaFoldDB" id="A0A7W3JP87"/>
<dbReference type="InterPro" id="IPR005152">
    <property type="entry name" value="Lipase_secreted"/>
</dbReference>
<reference evidence="2 3" key="1">
    <citation type="submission" date="2020-07" db="EMBL/GenBank/DDBJ databases">
        <title>Sequencing the genomes of 1000 actinobacteria strains.</title>
        <authorList>
            <person name="Klenk H.-P."/>
        </authorList>
    </citation>
    <scope>NUCLEOTIDE SEQUENCE [LARGE SCALE GENOMIC DNA]</scope>
    <source>
        <strain evidence="2 3">DSM 27576</strain>
    </source>
</reference>
<dbReference type="InterPro" id="IPR005325">
    <property type="entry name" value="DUF308_memb"/>
</dbReference>
<organism evidence="2 3">
    <name type="scientific">Microbacterium halimionae</name>
    <dbReference type="NCBI Taxonomy" id="1526413"/>
    <lineage>
        <taxon>Bacteria</taxon>
        <taxon>Bacillati</taxon>
        <taxon>Actinomycetota</taxon>
        <taxon>Actinomycetes</taxon>
        <taxon>Micrococcales</taxon>
        <taxon>Microbacteriaceae</taxon>
        <taxon>Microbacterium</taxon>
    </lineage>
</organism>
<keyword evidence="1" id="KW-1133">Transmembrane helix</keyword>
<dbReference type="Pfam" id="PF03583">
    <property type="entry name" value="LIP"/>
    <property type="match status" value="1"/>
</dbReference>
<dbReference type="Gene3D" id="1.10.260.130">
    <property type="match status" value="1"/>
</dbReference>
<protein>
    <submittedName>
        <fullName evidence="2">Uncharacterized membrane protein HdeD (DUF308 family)/acetyl esterase/lipase</fullName>
    </submittedName>
</protein>
<dbReference type="Proteomes" id="UP000526083">
    <property type="component" value="Unassembled WGS sequence"/>
</dbReference>
<proteinExistence type="predicted"/>
<feature type="transmembrane region" description="Helical" evidence="1">
    <location>
        <begin position="134"/>
        <end position="153"/>
    </location>
</feature>
<name>A0A7W3JP87_9MICO</name>
<dbReference type="PANTHER" id="PTHR34853:SF1">
    <property type="entry name" value="LIPASE 5"/>
    <property type="match status" value="1"/>
</dbReference>
<keyword evidence="1" id="KW-0472">Membrane</keyword>
<accession>A0A7W3JP87</accession>
<dbReference type="EMBL" id="JACGWY010000002">
    <property type="protein sequence ID" value="MBA8816503.1"/>
    <property type="molecule type" value="Genomic_DNA"/>
</dbReference>
<evidence type="ECO:0000256" key="1">
    <source>
        <dbReference type="SAM" id="Phobius"/>
    </source>
</evidence>
<feature type="transmembrane region" description="Helical" evidence="1">
    <location>
        <begin position="82"/>
        <end position="98"/>
    </location>
</feature>
<dbReference type="Gene3D" id="3.40.50.1820">
    <property type="entry name" value="alpha/beta hydrolase"/>
    <property type="match status" value="1"/>
</dbReference>
<evidence type="ECO:0000313" key="3">
    <source>
        <dbReference type="Proteomes" id="UP000526083"/>
    </source>
</evidence>
<dbReference type="SUPFAM" id="SSF53474">
    <property type="entry name" value="alpha/beta-Hydrolases"/>
    <property type="match status" value="1"/>
</dbReference>